<dbReference type="EMBL" id="MHQY01000010">
    <property type="protein sequence ID" value="OHA14305.1"/>
    <property type="molecule type" value="Genomic_DNA"/>
</dbReference>
<sequence length="83" mass="9406">MLAVLVVYIYLPGSSEELSLGEQPEFNVLTKVEQERLEEVRKIKNLSFDIGLFDDPIFKSLQDIQLPSAPTEPTGRPNPFLPF</sequence>
<name>A0A1G2LRN3_9BACT</name>
<evidence type="ECO:0000313" key="2">
    <source>
        <dbReference type="Proteomes" id="UP000177171"/>
    </source>
</evidence>
<comment type="caution">
    <text evidence="1">The sequence shown here is derived from an EMBL/GenBank/DDBJ whole genome shotgun (WGS) entry which is preliminary data.</text>
</comment>
<dbReference type="AlphaFoldDB" id="A0A1G2LRN3"/>
<accession>A0A1G2LRN3</accession>
<protein>
    <submittedName>
        <fullName evidence="1">Uncharacterized protein</fullName>
    </submittedName>
</protein>
<dbReference type="Proteomes" id="UP000177171">
    <property type="component" value="Unassembled WGS sequence"/>
</dbReference>
<gene>
    <name evidence="1" type="ORF">A3G49_03630</name>
</gene>
<proteinExistence type="predicted"/>
<reference evidence="1 2" key="1">
    <citation type="journal article" date="2016" name="Nat. Commun.">
        <title>Thousands of microbial genomes shed light on interconnected biogeochemical processes in an aquifer system.</title>
        <authorList>
            <person name="Anantharaman K."/>
            <person name="Brown C.T."/>
            <person name="Hug L.A."/>
            <person name="Sharon I."/>
            <person name="Castelle C.J."/>
            <person name="Probst A.J."/>
            <person name="Thomas B.C."/>
            <person name="Singh A."/>
            <person name="Wilkins M.J."/>
            <person name="Karaoz U."/>
            <person name="Brodie E.L."/>
            <person name="Williams K.H."/>
            <person name="Hubbard S.S."/>
            <person name="Banfield J.F."/>
        </authorList>
    </citation>
    <scope>NUCLEOTIDE SEQUENCE [LARGE SCALE GENOMIC DNA]</scope>
</reference>
<organism evidence="1 2">
    <name type="scientific">Candidatus Sungbacteria bacterium RIFCSPLOWO2_12_FULL_41_11</name>
    <dbReference type="NCBI Taxonomy" id="1802286"/>
    <lineage>
        <taxon>Bacteria</taxon>
        <taxon>Candidatus Sungiibacteriota</taxon>
    </lineage>
</organism>
<evidence type="ECO:0000313" key="1">
    <source>
        <dbReference type="EMBL" id="OHA14305.1"/>
    </source>
</evidence>